<dbReference type="Gene3D" id="3.30.2310.20">
    <property type="entry name" value="RelE-like"/>
    <property type="match status" value="1"/>
</dbReference>
<keyword evidence="1" id="KW-1277">Toxin-antitoxin system</keyword>
<dbReference type="EMBL" id="CP094532">
    <property type="protein sequence ID" value="UOE42461.1"/>
    <property type="molecule type" value="Genomic_DNA"/>
</dbReference>
<proteinExistence type="predicted"/>
<evidence type="ECO:0000313" key="2">
    <source>
        <dbReference type="EMBL" id="UOE42461.1"/>
    </source>
</evidence>
<reference evidence="2 3" key="1">
    <citation type="submission" date="2022-03" db="EMBL/GenBank/DDBJ databases">
        <title>Chryseobacterium sp. isolated from particulate matters in swine house.</title>
        <authorList>
            <person name="Won M."/>
            <person name="Kim S.-J."/>
            <person name="Kwon S.-W."/>
        </authorList>
    </citation>
    <scope>NUCLEOTIDE SEQUENCE [LARGE SCALE GENOMIC DNA]</scope>
    <source>
        <strain evidence="2 3">SC2-2</strain>
    </source>
</reference>
<protein>
    <submittedName>
        <fullName evidence="2">Type II toxin-antitoxin system RelE/ParE family toxin</fullName>
    </submittedName>
</protein>
<evidence type="ECO:0000256" key="1">
    <source>
        <dbReference type="ARBA" id="ARBA00022649"/>
    </source>
</evidence>
<dbReference type="Pfam" id="PF05016">
    <property type="entry name" value="ParE_toxin"/>
    <property type="match status" value="1"/>
</dbReference>
<accession>A0ABY4BXR0</accession>
<gene>
    <name evidence="2" type="ORF">MTP09_10040</name>
</gene>
<dbReference type="InterPro" id="IPR035093">
    <property type="entry name" value="RelE/ParE_toxin_dom_sf"/>
</dbReference>
<evidence type="ECO:0000313" key="3">
    <source>
        <dbReference type="Proteomes" id="UP000831460"/>
    </source>
</evidence>
<name>A0ABY4BXR0_9FLAO</name>
<dbReference type="InterPro" id="IPR007712">
    <property type="entry name" value="RelE/ParE_toxin"/>
</dbReference>
<organism evidence="2 3">
    <name type="scientific">Chryseobacterium suipulveris</name>
    <dbReference type="NCBI Taxonomy" id="2929800"/>
    <lineage>
        <taxon>Bacteria</taxon>
        <taxon>Pseudomonadati</taxon>
        <taxon>Bacteroidota</taxon>
        <taxon>Flavobacteriia</taxon>
        <taxon>Flavobacteriales</taxon>
        <taxon>Weeksellaceae</taxon>
        <taxon>Chryseobacterium group</taxon>
        <taxon>Chryseobacterium</taxon>
    </lineage>
</organism>
<dbReference type="Proteomes" id="UP000831460">
    <property type="component" value="Chromosome"/>
</dbReference>
<keyword evidence="3" id="KW-1185">Reference proteome</keyword>
<sequence>MIDTLSQVAENPTIGRKTEFENVRVRIVRDYLLFYEYDAKQIKVLTIWDGNREGTTLKIK</sequence>